<evidence type="ECO:0000256" key="12">
    <source>
        <dbReference type="ARBA" id="ARBA00023180"/>
    </source>
</evidence>
<keyword evidence="10" id="KW-0472">Membrane</keyword>
<accession>A0AAV5CKN6</accession>
<dbReference type="FunFam" id="1.10.510.10:FF:000240">
    <property type="entry name" value="Lectin-domain containing receptor kinase A4.3"/>
    <property type="match status" value="1"/>
</dbReference>
<keyword evidence="15" id="KW-1185">Reference proteome</keyword>
<evidence type="ECO:0000256" key="4">
    <source>
        <dbReference type="ARBA" id="ARBA00022475"/>
    </source>
</evidence>
<comment type="similarity">
    <text evidence="3">In the C-terminal section; belongs to the protein kinase superfamily. Ser/Thr protein kinase family.</text>
</comment>
<comment type="similarity">
    <text evidence="2">In the N-terminal section; belongs to the leguminous lectin family.</text>
</comment>
<name>A0AAV5CKN6_ELECO</name>
<dbReference type="EMBL" id="BQKI01000007">
    <property type="protein sequence ID" value="GJM99038.1"/>
    <property type="molecule type" value="Genomic_DNA"/>
</dbReference>
<evidence type="ECO:0000313" key="14">
    <source>
        <dbReference type="EMBL" id="GJM99038.1"/>
    </source>
</evidence>
<dbReference type="InterPro" id="IPR011009">
    <property type="entry name" value="Kinase-like_dom_sf"/>
</dbReference>
<sequence length="289" mass="33018">MVFSYDELLEATENFSQERMLSDCKYRGDLKDLDTVVFITKMKIKSIWAMEEYIVKLERISLNDHLYNPNTILSWPIRFKIVLNMGSGLQYVHSEFDFILIHGNIKSSNVLLDSSFNAKLGDLGFLKNLAHDDDEGSSLNSAKWAAPYGYIDPELFITGRISTASDVYSFSIVLLEIACGRLPIILQQDAPTSLVNLVWELYEMGAILDAADARLNREFNRGEMERLLLVGLWGAHPDYRQRPSIREAVKSLNFTAIPMPNIPLRRPTTTKEHCTSERRRYTVSPGLWC</sequence>
<evidence type="ECO:0000256" key="1">
    <source>
        <dbReference type="ARBA" id="ARBA00004251"/>
    </source>
</evidence>
<evidence type="ECO:0000256" key="10">
    <source>
        <dbReference type="ARBA" id="ARBA00023136"/>
    </source>
</evidence>
<gene>
    <name evidence="14" type="primary">ga16099</name>
    <name evidence="14" type="ORF">PR202_ga16099</name>
</gene>
<keyword evidence="12" id="KW-0325">Glycoprotein</keyword>
<dbReference type="GO" id="GO:0005524">
    <property type="term" value="F:ATP binding"/>
    <property type="evidence" value="ECO:0007669"/>
    <property type="project" value="UniProtKB-KW"/>
</dbReference>
<keyword evidence="7" id="KW-0547">Nucleotide-binding</keyword>
<dbReference type="InterPro" id="IPR050528">
    <property type="entry name" value="L-type_Lectin-RKs"/>
</dbReference>
<dbReference type="SUPFAM" id="SSF56112">
    <property type="entry name" value="Protein kinase-like (PK-like)"/>
    <property type="match status" value="1"/>
</dbReference>
<keyword evidence="6" id="KW-0732">Signal</keyword>
<dbReference type="PROSITE" id="PS50011">
    <property type="entry name" value="PROTEIN_KINASE_DOM"/>
    <property type="match status" value="1"/>
</dbReference>
<evidence type="ECO:0000256" key="6">
    <source>
        <dbReference type="ARBA" id="ARBA00022729"/>
    </source>
</evidence>
<dbReference type="InterPro" id="IPR000719">
    <property type="entry name" value="Prot_kinase_dom"/>
</dbReference>
<dbReference type="Proteomes" id="UP001054889">
    <property type="component" value="Unassembled WGS sequence"/>
</dbReference>
<evidence type="ECO:0000256" key="11">
    <source>
        <dbReference type="ARBA" id="ARBA00023170"/>
    </source>
</evidence>
<keyword evidence="8" id="KW-0067">ATP-binding</keyword>
<protein>
    <recommendedName>
        <fullName evidence="13">Protein kinase domain-containing protein</fullName>
    </recommendedName>
</protein>
<keyword evidence="11" id="KW-0675">Receptor</keyword>
<evidence type="ECO:0000256" key="3">
    <source>
        <dbReference type="ARBA" id="ARBA00010217"/>
    </source>
</evidence>
<dbReference type="Gene3D" id="1.10.510.10">
    <property type="entry name" value="Transferase(Phosphotransferase) domain 1"/>
    <property type="match status" value="1"/>
</dbReference>
<organism evidence="14 15">
    <name type="scientific">Eleusine coracana subsp. coracana</name>
    <dbReference type="NCBI Taxonomy" id="191504"/>
    <lineage>
        <taxon>Eukaryota</taxon>
        <taxon>Viridiplantae</taxon>
        <taxon>Streptophyta</taxon>
        <taxon>Embryophyta</taxon>
        <taxon>Tracheophyta</taxon>
        <taxon>Spermatophyta</taxon>
        <taxon>Magnoliopsida</taxon>
        <taxon>Liliopsida</taxon>
        <taxon>Poales</taxon>
        <taxon>Poaceae</taxon>
        <taxon>PACMAD clade</taxon>
        <taxon>Chloridoideae</taxon>
        <taxon>Cynodonteae</taxon>
        <taxon>Eleusininae</taxon>
        <taxon>Eleusine</taxon>
    </lineage>
</organism>
<comment type="caution">
    <text evidence="14">The sequence shown here is derived from an EMBL/GenBank/DDBJ whole genome shotgun (WGS) entry which is preliminary data.</text>
</comment>
<evidence type="ECO:0000256" key="7">
    <source>
        <dbReference type="ARBA" id="ARBA00022741"/>
    </source>
</evidence>
<dbReference type="GO" id="GO:0005886">
    <property type="term" value="C:plasma membrane"/>
    <property type="evidence" value="ECO:0007669"/>
    <property type="project" value="UniProtKB-SubCell"/>
</dbReference>
<keyword evidence="9" id="KW-1133">Transmembrane helix</keyword>
<dbReference type="PANTHER" id="PTHR27007">
    <property type="match status" value="1"/>
</dbReference>
<keyword evidence="5" id="KW-0812">Transmembrane</keyword>
<evidence type="ECO:0000259" key="13">
    <source>
        <dbReference type="PROSITE" id="PS50011"/>
    </source>
</evidence>
<evidence type="ECO:0000256" key="9">
    <source>
        <dbReference type="ARBA" id="ARBA00022989"/>
    </source>
</evidence>
<dbReference type="InterPro" id="IPR001245">
    <property type="entry name" value="Ser-Thr/Tyr_kinase_cat_dom"/>
</dbReference>
<dbReference type="GO" id="GO:0004672">
    <property type="term" value="F:protein kinase activity"/>
    <property type="evidence" value="ECO:0007669"/>
    <property type="project" value="InterPro"/>
</dbReference>
<evidence type="ECO:0000256" key="2">
    <source>
        <dbReference type="ARBA" id="ARBA00008536"/>
    </source>
</evidence>
<reference evidence="14" key="1">
    <citation type="journal article" date="2018" name="DNA Res.">
        <title>Multiple hybrid de novo genome assembly of finger millet, an orphan allotetraploid crop.</title>
        <authorList>
            <person name="Hatakeyama M."/>
            <person name="Aluri S."/>
            <person name="Balachadran M.T."/>
            <person name="Sivarajan S.R."/>
            <person name="Patrignani A."/>
            <person name="Gruter S."/>
            <person name="Poveda L."/>
            <person name="Shimizu-Inatsugi R."/>
            <person name="Baeten J."/>
            <person name="Francoijs K.J."/>
            <person name="Nataraja K.N."/>
            <person name="Reddy Y.A.N."/>
            <person name="Phadnis S."/>
            <person name="Ravikumar R.L."/>
            <person name="Schlapbach R."/>
            <person name="Sreeman S.M."/>
            <person name="Shimizu K.K."/>
        </authorList>
    </citation>
    <scope>NUCLEOTIDE SEQUENCE</scope>
</reference>
<reference evidence="14" key="2">
    <citation type="submission" date="2021-12" db="EMBL/GenBank/DDBJ databases">
        <title>Resequencing data analysis of finger millet.</title>
        <authorList>
            <person name="Hatakeyama M."/>
            <person name="Aluri S."/>
            <person name="Balachadran M.T."/>
            <person name="Sivarajan S.R."/>
            <person name="Poveda L."/>
            <person name="Shimizu-Inatsugi R."/>
            <person name="Schlapbach R."/>
            <person name="Sreeman S.M."/>
            <person name="Shimizu K.K."/>
        </authorList>
    </citation>
    <scope>NUCLEOTIDE SEQUENCE</scope>
</reference>
<evidence type="ECO:0000256" key="8">
    <source>
        <dbReference type="ARBA" id="ARBA00022840"/>
    </source>
</evidence>
<evidence type="ECO:0000313" key="15">
    <source>
        <dbReference type="Proteomes" id="UP001054889"/>
    </source>
</evidence>
<proteinExistence type="inferred from homology"/>
<evidence type="ECO:0000256" key="5">
    <source>
        <dbReference type="ARBA" id="ARBA00022692"/>
    </source>
</evidence>
<dbReference type="AlphaFoldDB" id="A0AAV5CKN6"/>
<dbReference type="Pfam" id="PF07714">
    <property type="entry name" value="PK_Tyr_Ser-Thr"/>
    <property type="match status" value="1"/>
</dbReference>
<keyword evidence="4" id="KW-1003">Cell membrane</keyword>
<feature type="domain" description="Protein kinase" evidence="13">
    <location>
        <begin position="1"/>
        <end position="255"/>
    </location>
</feature>
<dbReference type="GO" id="GO:0002229">
    <property type="term" value="P:defense response to oomycetes"/>
    <property type="evidence" value="ECO:0007669"/>
    <property type="project" value="UniProtKB-ARBA"/>
</dbReference>
<comment type="subcellular location">
    <subcellularLocation>
        <location evidence="1">Cell membrane</location>
        <topology evidence="1">Single-pass type I membrane protein</topology>
    </subcellularLocation>
</comment>